<comment type="caution">
    <text evidence="1">The sequence shown here is derived from an EMBL/GenBank/DDBJ whole genome shotgun (WGS) entry which is preliminary data.</text>
</comment>
<dbReference type="AlphaFoldDB" id="A0A968GGE3"/>
<accession>A0A968GGE3</accession>
<keyword evidence="2" id="KW-1185">Reference proteome</keyword>
<name>A0A968GGE3_9SPIO</name>
<organism evidence="1 2">
    <name type="scientific">Entomospira nematocerorum</name>
    <dbReference type="NCBI Taxonomy" id="2719987"/>
    <lineage>
        <taxon>Bacteria</taxon>
        <taxon>Pseudomonadati</taxon>
        <taxon>Spirochaetota</taxon>
        <taxon>Spirochaetia</taxon>
        <taxon>Spirochaetales</taxon>
        <taxon>Spirochaetaceae</taxon>
        <taxon>Entomospira</taxon>
    </lineage>
</organism>
<gene>
    <name evidence="1" type="ORF">HCT46_07570</name>
</gene>
<evidence type="ECO:0000313" key="1">
    <source>
        <dbReference type="EMBL" id="NIZ47770.1"/>
    </source>
</evidence>
<dbReference type="Proteomes" id="UP000752013">
    <property type="component" value="Unassembled WGS sequence"/>
</dbReference>
<dbReference type="EMBL" id="JAATLK010000004">
    <property type="protein sequence ID" value="NIZ47770.1"/>
    <property type="molecule type" value="Genomic_DNA"/>
</dbReference>
<sequence length="132" mass="15114">MVRKSFNAVVRQTRDANYNYYGRDMLLYPPTDGELPIYLVSGIYLAVPLEFSQLDTRLVGGQNHVSIRMDEVANFVRFEGWTILLLNLQEEAMYGVIDSVFIDDTQGVLNLKYNIVESDTSRPSKPQGVYLR</sequence>
<protein>
    <submittedName>
        <fullName evidence="1">Uncharacterized protein</fullName>
    </submittedName>
</protein>
<evidence type="ECO:0000313" key="2">
    <source>
        <dbReference type="Proteomes" id="UP000752013"/>
    </source>
</evidence>
<dbReference type="RefSeq" id="WP_167704529.1">
    <property type="nucleotide sequence ID" value="NZ_CP118171.1"/>
</dbReference>
<reference evidence="1" key="1">
    <citation type="submission" date="2020-03" db="EMBL/GenBank/DDBJ databases">
        <title>Spirochaetal bacteria isolated from arthropods constitute a novel genus Entomospira genus novum within the order Spirochaetales.</title>
        <authorList>
            <person name="Grana-Miraglia L."/>
            <person name="Sikutova S."/>
            <person name="Fingerle V."/>
            <person name="Sing A."/>
            <person name="Castillo-Ramirez S."/>
            <person name="Margos G."/>
            <person name="Rudolf I."/>
        </authorList>
    </citation>
    <scope>NUCLEOTIDE SEQUENCE</scope>
    <source>
        <strain evidence="1">BR208</strain>
    </source>
</reference>
<proteinExistence type="predicted"/>